<accession>A0A371HMG7</accession>
<evidence type="ECO:0000313" key="3">
    <source>
        <dbReference type="Proteomes" id="UP000257109"/>
    </source>
</evidence>
<feature type="region of interest" description="Disordered" evidence="1">
    <location>
        <begin position="121"/>
        <end position="146"/>
    </location>
</feature>
<reference evidence="2" key="1">
    <citation type="submission" date="2018-05" db="EMBL/GenBank/DDBJ databases">
        <title>Draft genome of Mucuna pruriens seed.</title>
        <authorList>
            <person name="Nnadi N.E."/>
            <person name="Vos R."/>
            <person name="Hasami M.H."/>
            <person name="Devisetty U.K."/>
            <person name="Aguiy J.C."/>
        </authorList>
    </citation>
    <scope>NUCLEOTIDE SEQUENCE [LARGE SCALE GENOMIC DNA]</scope>
    <source>
        <strain evidence="2">JCA_2017</strain>
    </source>
</reference>
<proteinExistence type="predicted"/>
<dbReference type="PANTHER" id="PTHR32108:SF9">
    <property type="entry name" value="REVERSE TRANSCRIPTASE RNASE H-LIKE DOMAIN-CONTAINING PROTEIN"/>
    <property type="match status" value="1"/>
</dbReference>
<comment type="caution">
    <text evidence="2">The sequence shown here is derived from an EMBL/GenBank/DDBJ whole genome shotgun (WGS) entry which is preliminary data.</text>
</comment>
<dbReference type="PANTHER" id="PTHR32108">
    <property type="entry name" value="DNA-DIRECTED RNA POLYMERASE SUBUNIT ALPHA"/>
    <property type="match status" value="1"/>
</dbReference>
<organism evidence="2 3">
    <name type="scientific">Mucuna pruriens</name>
    <name type="common">Velvet bean</name>
    <name type="synonym">Dolichos pruriens</name>
    <dbReference type="NCBI Taxonomy" id="157652"/>
    <lineage>
        <taxon>Eukaryota</taxon>
        <taxon>Viridiplantae</taxon>
        <taxon>Streptophyta</taxon>
        <taxon>Embryophyta</taxon>
        <taxon>Tracheophyta</taxon>
        <taxon>Spermatophyta</taxon>
        <taxon>Magnoliopsida</taxon>
        <taxon>eudicotyledons</taxon>
        <taxon>Gunneridae</taxon>
        <taxon>Pentapetalae</taxon>
        <taxon>rosids</taxon>
        <taxon>fabids</taxon>
        <taxon>Fabales</taxon>
        <taxon>Fabaceae</taxon>
        <taxon>Papilionoideae</taxon>
        <taxon>50 kb inversion clade</taxon>
        <taxon>NPAAA clade</taxon>
        <taxon>indigoferoid/millettioid clade</taxon>
        <taxon>Phaseoleae</taxon>
        <taxon>Mucuna</taxon>
    </lineage>
</organism>
<name>A0A371HMG7_MUCPR</name>
<protein>
    <submittedName>
        <fullName evidence="2">Uncharacterized protein</fullName>
    </submittedName>
</protein>
<evidence type="ECO:0000313" key="2">
    <source>
        <dbReference type="EMBL" id="RDY03892.1"/>
    </source>
</evidence>
<dbReference type="EMBL" id="QJKJ01002188">
    <property type="protein sequence ID" value="RDY03892.1"/>
    <property type="molecule type" value="Genomic_DNA"/>
</dbReference>
<keyword evidence="3" id="KW-1185">Reference proteome</keyword>
<dbReference type="AlphaFoldDB" id="A0A371HMG7"/>
<feature type="non-terminal residue" evidence="2">
    <location>
        <position position="1"/>
    </location>
</feature>
<evidence type="ECO:0000256" key="1">
    <source>
        <dbReference type="SAM" id="MobiDB-lite"/>
    </source>
</evidence>
<gene>
    <name evidence="2" type="ORF">CR513_12470</name>
</gene>
<dbReference type="Proteomes" id="UP000257109">
    <property type="component" value="Unassembled WGS sequence"/>
</dbReference>
<sequence length="175" mass="19442">MPYIPPYQPQIEAGAATSSRPAQQGIRRPPRTLALIPMPYTKLLPLLLEQKSIEIIPLKPLEPPYLRSYDPNAKCDYHGGAVGHTTGRLLDFQDQGLNVQNNPLPSHRGVAINAISHENREEVEGANRGEEEENLDGGRNPFPRPSRIVSSEIISTLSLQRATRPVVEESQHFTP</sequence>